<name>A0AC34QZ62_9BILA</name>
<accession>A0AC34QZ62</accession>
<dbReference type="WBParaSite" id="JU765_v2.g20608.t1">
    <property type="protein sequence ID" value="JU765_v2.g20608.t1"/>
    <property type="gene ID" value="JU765_v2.g20608"/>
</dbReference>
<sequence length="219" mass="25089">MAPLSRLASAKTDQTSMQFLRILEDGLLALPTADARRRPPLEFWNSIADECHAKGFFHYYQAMDFKNQKWPQLYKITLQHHQKTQRLTARDKMVIRIRRLQDPSFCTSSGDEAIPLPEPEKNDEVLVEDEFEQEVEAYDADFDDVNFETSAMDTDDTIQTSKSSMNNSTGFSPIILPLPSTTSSSNDEILHETLKAITRACNLFSEKTLLEIELLKRQL</sequence>
<evidence type="ECO:0000313" key="1">
    <source>
        <dbReference type="Proteomes" id="UP000887576"/>
    </source>
</evidence>
<dbReference type="Proteomes" id="UP000887576">
    <property type="component" value="Unplaced"/>
</dbReference>
<proteinExistence type="predicted"/>
<evidence type="ECO:0000313" key="2">
    <source>
        <dbReference type="WBParaSite" id="JU765_v2.g20608.t1"/>
    </source>
</evidence>
<organism evidence="1 2">
    <name type="scientific">Panagrolaimus sp. JU765</name>
    <dbReference type="NCBI Taxonomy" id="591449"/>
    <lineage>
        <taxon>Eukaryota</taxon>
        <taxon>Metazoa</taxon>
        <taxon>Ecdysozoa</taxon>
        <taxon>Nematoda</taxon>
        <taxon>Chromadorea</taxon>
        <taxon>Rhabditida</taxon>
        <taxon>Tylenchina</taxon>
        <taxon>Panagrolaimomorpha</taxon>
        <taxon>Panagrolaimoidea</taxon>
        <taxon>Panagrolaimidae</taxon>
        <taxon>Panagrolaimus</taxon>
    </lineage>
</organism>
<reference evidence="2" key="1">
    <citation type="submission" date="2022-11" db="UniProtKB">
        <authorList>
            <consortium name="WormBaseParasite"/>
        </authorList>
    </citation>
    <scope>IDENTIFICATION</scope>
</reference>
<protein>
    <submittedName>
        <fullName evidence="2">Uncharacterized protein</fullName>
    </submittedName>
</protein>